<dbReference type="Pfam" id="PF08273">
    <property type="entry name" value="Zn_Ribbon_Prim"/>
    <property type="match status" value="1"/>
</dbReference>
<dbReference type="CDD" id="cd01029">
    <property type="entry name" value="TOPRIM_primases"/>
    <property type="match status" value="1"/>
</dbReference>
<evidence type="ECO:0000256" key="2">
    <source>
        <dbReference type="ARBA" id="ARBA00022515"/>
    </source>
</evidence>
<keyword evidence="1" id="KW-0240">DNA-directed RNA polymerase</keyword>
<dbReference type="InterPro" id="IPR006171">
    <property type="entry name" value="TOPRIM_dom"/>
</dbReference>
<dbReference type="Gene3D" id="3.90.580.10">
    <property type="entry name" value="Zinc finger, CHC2-type domain"/>
    <property type="match status" value="1"/>
</dbReference>
<dbReference type="GO" id="GO:0004386">
    <property type="term" value="F:helicase activity"/>
    <property type="evidence" value="ECO:0007669"/>
    <property type="project" value="InterPro"/>
</dbReference>
<keyword evidence="4" id="KW-0548">Nucleotidyltransferase</keyword>
<evidence type="ECO:0000313" key="10">
    <source>
        <dbReference type="Proteomes" id="UP000653156"/>
    </source>
</evidence>
<dbReference type="Pfam" id="PF13362">
    <property type="entry name" value="Toprim_3"/>
    <property type="match status" value="1"/>
</dbReference>
<dbReference type="GO" id="GO:0008270">
    <property type="term" value="F:zinc ion binding"/>
    <property type="evidence" value="ECO:0007669"/>
    <property type="project" value="InterPro"/>
</dbReference>
<dbReference type="GO" id="GO:1990077">
    <property type="term" value="C:primosome complex"/>
    <property type="evidence" value="ECO:0007669"/>
    <property type="project" value="UniProtKB-KW"/>
</dbReference>
<evidence type="ECO:0000256" key="3">
    <source>
        <dbReference type="ARBA" id="ARBA00022679"/>
    </source>
</evidence>
<name>A0A892ZIP2_9NEIS</name>
<evidence type="ECO:0000256" key="7">
    <source>
        <dbReference type="SAM" id="MobiDB-lite"/>
    </source>
</evidence>
<organism evidence="9 10">
    <name type="scientific">Paralysiella testudinis</name>
    <dbReference type="NCBI Taxonomy" id="2809020"/>
    <lineage>
        <taxon>Bacteria</taxon>
        <taxon>Pseudomonadati</taxon>
        <taxon>Pseudomonadota</taxon>
        <taxon>Betaproteobacteria</taxon>
        <taxon>Neisseriales</taxon>
        <taxon>Neisseriaceae</taxon>
        <taxon>Paralysiella</taxon>
    </lineage>
</organism>
<keyword evidence="5" id="KW-0235">DNA replication</keyword>
<feature type="domain" description="DNA primase/helicase Gp4 N-terminal Bacteriophage T7-like" evidence="8">
    <location>
        <begin position="39"/>
        <end position="77"/>
    </location>
</feature>
<keyword evidence="10" id="KW-1185">Reference proteome</keyword>
<dbReference type="GO" id="GO:0006269">
    <property type="term" value="P:DNA replication, synthesis of primer"/>
    <property type="evidence" value="ECO:0007669"/>
    <property type="project" value="UniProtKB-KW"/>
</dbReference>
<sequence>MKTPLNRIPPLADLKAAALGRWPEIHAALGIALEYLNPRKHCPCPYCGGRDRYRYTDFQGSGGFICNQCTPDGGSGFDLLMLVYGFSFATAAREVAAVLGMADVSGSQYTPRTTPTPPPAKPKRDRQNDLNKLLAVSLPITPACPVAGYLQGRGLPPAVFQSCADVFYQPDLLYWHHTSANTAPLLDFYPAMLAAIRTPDGQLQGLHKTYLQAAANEQGWHKLAAAHPETGEALPAKKMQSRFSGSLKGAAVHLAAPDAQGRLMVAEGIETALAANVLFGLPAIAALSAYGMAALQWPSETKELFIVADNDSNGTGMKAAHDLAVRAVKAGLSANIWQPPAAGLDALDVLNHRQQGGKA</sequence>
<reference evidence="9" key="1">
    <citation type="submission" date="2021-02" db="EMBL/GenBank/DDBJ databases">
        <title>Neisseriaceae sp. 26B isolated from the cloaca of a Common Toad-headed Turtle (Mesoclemmys nasuta).</title>
        <authorList>
            <person name="Spergser J."/>
            <person name="Busse H.-J."/>
        </authorList>
    </citation>
    <scope>NUCLEOTIDE SEQUENCE</scope>
    <source>
        <strain evidence="9">26B</strain>
    </source>
</reference>
<evidence type="ECO:0000256" key="5">
    <source>
        <dbReference type="ARBA" id="ARBA00022705"/>
    </source>
</evidence>
<dbReference type="InterPro" id="IPR036977">
    <property type="entry name" value="DNA_primase_Znf_CHC2"/>
</dbReference>
<dbReference type="Proteomes" id="UP000653156">
    <property type="component" value="Chromosome"/>
</dbReference>
<dbReference type="InterPro" id="IPR055570">
    <property type="entry name" value="DUF7146"/>
</dbReference>
<dbReference type="AlphaFoldDB" id="A0A892ZIP2"/>
<evidence type="ECO:0000259" key="8">
    <source>
        <dbReference type="SMART" id="SM00778"/>
    </source>
</evidence>
<evidence type="ECO:0000256" key="4">
    <source>
        <dbReference type="ARBA" id="ARBA00022695"/>
    </source>
</evidence>
<dbReference type="SMART" id="SM00778">
    <property type="entry name" value="Prim_Zn_Ribbon"/>
    <property type="match status" value="1"/>
</dbReference>
<dbReference type="GO" id="GO:0003677">
    <property type="term" value="F:DNA binding"/>
    <property type="evidence" value="ECO:0007669"/>
    <property type="project" value="InterPro"/>
</dbReference>
<gene>
    <name evidence="9" type="ORF">JQU52_02775</name>
</gene>
<protein>
    <submittedName>
        <fullName evidence="9">Toprim domain-containing protein</fullName>
    </submittedName>
</protein>
<feature type="region of interest" description="Disordered" evidence="7">
    <location>
        <begin position="107"/>
        <end position="126"/>
    </location>
</feature>
<accession>A0A892ZIP2</accession>
<keyword evidence="6" id="KW-0804">Transcription</keyword>
<dbReference type="KEGG" id="ptes:JQU52_02775"/>
<dbReference type="GO" id="GO:0016779">
    <property type="term" value="F:nucleotidyltransferase activity"/>
    <property type="evidence" value="ECO:0007669"/>
    <property type="project" value="UniProtKB-KW"/>
</dbReference>
<dbReference type="RefSeq" id="WP_230339635.1">
    <property type="nucleotide sequence ID" value="NZ_CP069798.1"/>
</dbReference>
<evidence type="ECO:0000256" key="6">
    <source>
        <dbReference type="ARBA" id="ARBA00023163"/>
    </source>
</evidence>
<dbReference type="SUPFAM" id="SSF57783">
    <property type="entry name" value="Zinc beta-ribbon"/>
    <property type="match status" value="1"/>
</dbReference>
<evidence type="ECO:0000256" key="1">
    <source>
        <dbReference type="ARBA" id="ARBA00022478"/>
    </source>
</evidence>
<proteinExistence type="predicted"/>
<dbReference type="EMBL" id="CP069798">
    <property type="protein sequence ID" value="QRQ82350.1"/>
    <property type="molecule type" value="Genomic_DNA"/>
</dbReference>
<dbReference type="Pfam" id="PF23639">
    <property type="entry name" value="DUF7146"/>
    <property type="match status" value="1"/>
</dbReference>
<keyword evidence="2" id="KW-0639">Primosome</keyword>
<dbReference type="GO" id="GO:0000428">
    <property type="term" value="C:DNA-directed RNA polymerase complex"/>
    <property type="evidence" value="ECO:0007669"/>
    <property type="project" value="UniProtKB-KW"/>
</dbReference>
<keyword evidence="3" id="KW-0808">Transferase</keyword>
<dbReference type="InterPro" id="IPR013237">
    <property type="entry name" value="Phage_T7_Gp4_N"/>
</dbReference>
<dbReference type="InterPro" id="IPR034154">
    <property type="entry name" value="TOPRIM_DnaG/twinkle"/>
</dbReference>
<evidence type="ECO:0000313" key="9">
    <source>
        <dbReference type="EMBL" id="QRQ82350.1"/>
    </source>
</evidence>